<keyword evidence="2" id="KW-1185">Reference proteome</keyword>
<name>A0A8J6B821_9EUKA</name>
<accession>A0A8J6B821</accession>
<evidence type="ECO:0000313" key="1">
    <source>
        <dbReference type="EMBL" id="KAG9395084.1"/>
    </source>
</evidence>
<proteinExistence type="predicted"/>
<protein>
    <submittedName>
        <fullName evidence="1">Uncharacterized protein</fullName>
    </submittedName>
</protein>
<reference evidence="1" key="1">
    <citation type="submission" date="2021-05" db="EMBL/GenBank/DDBJ databases">
        <title>A free-living protist that lacks canonical eukaryotic 1 DNA replication and segregation systems.</title>
        <authorList>
            <person name="Salas-Leiva D.E."/>
            <person name="Tromer E.C."/>
            <person name="Curtis B.A."/>
            <person name="Jerlstrom-Hultqvist J."/>
            <person name="Kolisko M."/>
            <person name="Yi Z."/>
            <person name="Salas-Leiva J.S."/>
            <person name="Gallot-Lavallee L."/>
            <person name="Kops G.J.P.L."/>
            <person name="Archibald J.M."/>
            <person name="Simpson A.G.B."/>
            <person name="Roger A.J."/>
        </authorList>
    </citation>
    <scope>NUCLEOTIDE SEQUENCE</scope>
    <source>
        <strain evidence="1">BICM</strain>
    </source>
</reference>
<gene>
    <name evidence="1" type="ORF">J8273_0300</name>
</gene>
<organism evidence="1 2">
    <name type="scientific">Carpediemonas membranifera</name>
    <dbReference type="NCBI Taxonomy" id="201153"/>
    <lineage>
        <taxon>Eukaryota</taxon>
        <taxon>Metamonada</taxon>
        <taxon>Carpediemonas-like organisms</taxon>
        <taxon>Carpediemonas</taxon>
    </lineage>
</organism>
<sequence>MAKYDNVQFISIGNARGDVIVFPKCVGYTIDRKFVKIPYNKKSVLLNLGTSVIISPNDPAFCGDVEIAFQSPDVALGFEQELTSLIDDSSNLDEIYRDFVAAVSASGSSDAVLEIRNGQAWLTDLNTNMVKRFSTDECELVDDSWSVADQRVRFASSEHAEQAYMQMIAAM</sequence>
<dbReference type="AlphaFoldDB" id="A0A8J6B821"/>
<dbReference type="EMBL" id="JAHDYR010000012">
    <property type="protein sequence ID" value="KAG9395084.1"/>
    <property type="molecule type" value="Genomic_DNA"/>
</dbReference>
<comment type="caution">
    <text evidence="1">The sequence shown here is derived from an EMBL/GenBank/DDBJ whole genome shotgun (WGS) entry which is preliminary data.</text>
</comment>
<dbReference type="Proteomes" id="UP000717585">
    <property type="component" value="Unassembled WGS sequence"/>
</dbReference>
<evidence type="ECO:0000313" key="2">
    <source>
        <dbReference type="Proteomes" id="UP000717585"/>
    </source>
</evidence>